<accession>A0A8J2KN24</accession>
<feature type="chain" id="PRO_5035188224" evidence="1">
    <location>
        <begin position="22"/>
        <end position="228"/>
    </location>
</feature>
<proteinExistence type="predicted"/>
<feature type="non-terminal residue" evidence="2">
    <location>
        <position position="228"/>
    </location>
</feature>
<keyword evidence="1" id="KW-0732">Signal</keyword>
<feature type="signal peptide" evidence="1">
    <location>
        <begin position="1"/>
        <end position="21"/>
    </location>
</feature>
<reference evidence="2" key="1">
    <citation type="submission" date="2021-06" db="EMBL/GenBank/DDBJ databases">
        <authorList>
            <person name="Hodson N. C."/>
            <person name="Mongue J. A."/>
            <person name="Jaron S. K."/>
        </authorList>
    </citation>
    <scope>NUCLEOTIDE SEQUENCE</scope>
</reference>
<comment type="caution">
    <text evidence="2">The sequence shown here is derived from an EMBL/GenBank/DDBJ whole genome shotgun (WGS) entry which is preliminary data.</text>
</comment>
<dbReference type="AlphaFoldDB" id="A0A8J2KN24"/>
<evidence type="ECO:0000256" key="1">
    <source>
        <dbReference type="SAM" id="SignalP"/>
    </source>
</evidence>
<gene>
    <name evidence="2" type="ORF">AFUS01_LOCUS26691</name>
</gene>
<dbReference type="Proteomes" id="UP000708208">
    <property type="component" value="Unassembled WGS sequence"/>
</dbReference>
<organism evidence="2 3">
    <name type="scientific">Allacma fusca</name>
    <dbReference type="NCBI Taxonomy" id="39272"/>
    <lineage>
        <taxon>Eukaryota</taxon>
        <taxon>Metazoa</taxon>
        <taxon>Ecdysozoa</taxon>
        <taxon>Arthropoda</taxon>
        <taxon>Hexapoda</taxon>
        <taxon>Collembola</taxon>
        <taxon>Symphypleona</taxon>
        <taxon>Sminthuridae</taxon>
        <taxon>Allacma</taxon>
    </lineage>
</organism>
<name>A0A8J2KN24_9HEXA</name>
<dbReference type="EMBL" id="CAJVCH010359657">
    <property type="protein sequence ID" value="CAG7816054.1"/>
    <property type="molecule type" value="Genomic_DNA"/>
</dbReference>
<evidence type="ECO:0000313" key="3">
    <source>
        <dbReference type="Proteomes" id="UP000708208"/>
    </source>
</evidence>
<sequence>MLRLILATFTTTAWLICGISAAGRPSHVAHVSVVPEGDSFKASLLVNGEKHELNLKAPESSIITPNFKLHEATNGPRGQFHLKDVTPSPQQLAEIEGKIYVDQNANAVFKVDRENNDIRLHGILNNIHIAHNGTAHVATLSHAGAGGVSDYVNLNRKLTPSASPLRSRRQAVQATPEVHFIVDKDMYAAFDFEKMRVTEYVLIAMRMVNNIYAASADPIIRFKVSSAT</sequence>
<protein>
    <submittedName>
        <fullName evidence="2">Uncharacterized protein</fullName>
    </submittedName>
</protein>
<keyword evidence="3" id="KW-1185">Reference proteome</keyword>
<evidence type="ECO:0000313" key="2">
    <source>
        <dbReference type="EMBL" id="CAG7816054.1"/>
    </source>
</evidence>